<sequence length="322" mass="35855">MSSLPPIPQMPNPFAPFFVTDVFTYKTFQDTPIQTDVHVPKDIEPGENLPMLLLMHGGSLIAGHRRMWPLLCGPWLATFAAKHKAIVVVPDYRLAPETKTPEILADLVSFWEWVHGVFPSLLKGKRSVTPDLSKLAIRGESAGGWCALHLSLLYPQEIRTSILAWPMVDTESDWYKVGSGNSIMMGMPPFPKDQTEKYLASMNMNAVTTQGGYDRFPIAIGGMQNGFAHIIWGKGEETFVLRALERGCAKLPKFVWISHGKDDTAVPLEGSEKLVRLIRINSAGTSVRFDVKPGDHGFDNNVPFEEEWLQEALKQVAVAWLA</sequence>
<dbReference type="Gene3D" id="3.40.50.1820">
    <property type="entry name" value="alpha/beta hydrolase"/>
    <property type="match status" value="1"/>
</dbReference>
<dbReference type="Proteomes" id="UP000235371">
    <property type="component" value="Unassembled WGS sequence"/>
</dbReference>
<dbReference type="InterPro" id="IPR029058">
    <property type="entry name" value="AB_hydrolase_fold"/>
</dbReference>
<dbReference type="EMBL" id="KZ613855">
    <property type="protein sequence ID" value="PMD55509.1"/>
    <property type="molecule type" value="Genomic_DNA"/>
</dbReference>
<evidence type="ECO:0000256" key="1">
    <source>
        <dbReference type="ARBA" id="ARBA00022801"/>
    </source>
</evidence>
<evidence type="ECO:0000313" key="4">
    <source>
        <dbReference type="Proteomes" id="UP000235371"/>
    </source>
</evidence>
<accession>A0A2J6SXL2</accession>
<dbReference type="PANTHER" id="PTHR48081">
    <property type="entry name" value="AB HYDROLASE SUPERFAMILY PROTEIN C4A8.06C"/>
    <property type="match status" value="1"/>
</dbReference>
<dbReference type="PRINTS" id="PR00111">
    <property type="entry name" value="ABHYDROLASE"/>
</dbReference>
<dbReference type="SUPFAM" id="SSF53474">
    <property type="entry name" value="alpha/beta-Hydrolases"/>
    <property type="match status" value="1"/>
</dbReference>
<dbReference type="RefSeq" id="XP_024732413.1">
    <property type="nucleotide sequence ID" value="XM_024877203.1"/>
</dbReference>
<keyword evidence="4" id="KW-1185">Reference proteome</keyword>
<dbReference type="InterPro" id="IPR000073">
    <property type="entry name" value="AB_hydrolase_1"/>
</dbReference>
<protein>
    <submittedName>
        <fullName evidence="3">Alpha/beta-hydrolase</fullName>
    </submittedName>
</protein>
<keyword evidence="1 3" id="KW-0378">Hydrolase</keyword>
<proteinExistence type="predicted"/>
<gene>
    <name evidence="3" type="ORF">K444DRAFT_568519</name>
</gene>
<evidence type="ECO:0000313" key="3">
    <source>
        <dbReference type="EMBL" id="PMD55509.1"/>
    </source>
</evidence>
<dbReference type="InterPro" id="IPR013094">
    <property type="entry name" value="AB_hydrolase_3"/>
</dbReference>
<dbReference type="InParanoid" id="A0A2J6SXL2"/>
<organism evidence="3 4">
    <name type="scientific">Hyaloscypha bicolor E</name>
    <dbReference type="NCBI Taxonomy" id="1095630"/>
    <lineage>
        <taxon>Eukaryota</taxon>
        <taxon>Fungi</taxon>
        <taxon>Dikarya</taxon>
        <taxon>Ascomycota</taxon>
        <taxon>Pezizomycotina</taxon>
        <taxon>Leotiomycetes</taxon>
        <taxon>Helotiales</taxon>
        <taxon>Hyaloscyphaceae</taxon>
        <taxon>Hyaloscypha</taxon>
        <taxon>Hyaloscypha bicolor</taxon>
    </lineage>
</organism>
<dbReference type="GO" id="GO:0016787">
    <property type="term" value="F:hydrolase activity"/>
    <property type="evidence" value="ECO:0007669"/>
    <property type="project" value="UniProtKB-KW"/>
</dbReference>
<dbReference type="Pfam" id="PF07859">
    <property type="entry name" value="Abhydrolase_3"/>
    <property type="match status" value="1"/>
</dbReference>
<reference evidence="3 4" key="1">
    <citation type="submission" date="2016-04" db="EMBL/GenBank/DDBJ databases">
        <title>A degradative enzymes factory behind the ericoid mycorrhizal symbiosis.</title>
        <authorList>
            <consortium name="DOE Joint Genome Institute"/>
            <person name="Martino E."/>
            <person name="Morin E."/>
            <person name="Grelet G."/>
            <person name="Kuo A."/>
            <person name="Kohler A."/>
            <person name="Daghino S."/>
            <person name="Barry K."/>
            <person name="Choi C."/>
            <person name="Cichocki N."/>
            <person name="Clum A."/>
            <person name="Copeland A."/>
            <person name="Hainaut M."/>
            <person name="Haridas S."/>
            <person name="Labutti K."/>
            <person name="Lindquist E."/>
            <person name="Lipzen A."/>
            <person name="Khouja H.-R."/>
            <person name="Murat C."/>
            <person name="Ohm R."/>
            <person name="Olson A."/>
            <person name="Spatafora J."/>
            <person name="Veneault-Fourrey C."/>
            <person name="Henrissat B."/>
            <person name="Grigoriev I."/>
            <person name="Martin F."/>
            <person name="Perotto S."/>
        </authorList>
    </citation>
    <scope>NUCLEOTIDE SEQUENCE [LARGE SCALE GENOMIC DNA]</scope>
    <source>
        <strain evidence="3 4">E</strain>
    </source>
</reference>
<dbReference type="GeneID" id="36585280"/>
<feature type="domain" description="Alpha/beta hydrolase fold-3" evidence="2">
    <location>
        <begin position="53"/>
        <end position="171"/>
    </location>
</feature>
<dbReference type="PANTHER" id="PTHR48081:SF3">
    <property type="entry name" value="ALPHA_BETA HYDROLASE FOLD-3 DOMAIN-CONTAINING PROTEIN"/>
    <property type="match status" value="1"/>
</dbReference>
<dbReference type="OrthoDB" id="19653at2759"/>
<dbReference type="AlphaFoldDB" id="A0A2J6SXL2"/>
<evidence type="ECO:0000259" key="2">
    <source>
        <dbReference type="Pfam" id="PF07859"/>
    </source>
</evidence>
<name>A0A2J6SXL2_9HELO</name>
<dbReference type="InterPro" id="IPR050300">
    <property type="entry name" value="GDXG_lipolytic_enzyme"/>
</dbReference>
<dbReference type="STRING" id="1095630.A0A2J6SXL2"/>